<dbReference type="PROSITE" id="PS00463">
    <property type="entry name" value="ZN2_CY6_FUNGAL_1"/>
    <property type="match status" value="1"/>
</dbReference>
<evidence type="ECO:0000256" key="1">
    <source>
        <dbReference type="ARBA" id="ARBA00022723"/>
    </source>
</evidence>
<dbReference type="SMART" id="SM00906">
    <property type="entry name" value="Fungal_trans"/>
    <property type="match status" value="1"/>
</dbReference>
<dbReference type="VEuPathDB" id="FungiDB:HGUI_04034"/>
<protein>
    <recommendedName>
        <fullName evidence="5">Zn(2)-C6 fungal-type domain-containing protein</fullName>
    </recommendedName>
</protein>
<dbReference type="CDD" id="cd00067">
    <property type="entry name" value="GAL4"/>
    <property type="match status" value="1"/>
</dbReference>
<evidence type="ECO:0000256" key="4">
    <source>
        <dbReference type="SAM" id="MobiDB-lite"/>
    </source>
</evidence>
<name>A0A1L0CTC2_9ASCO</name>
<feature type="region of interest" description="Disordered" evidence="4">
    <location>
        <begin position="1193"/>
        <end position="1218"/>
    </location>
</feature>
<dbReference type="Pfam" id="PF00172">
    <property type="entry name" value="Zn_clus"/>
    <property type="match status" value="1"/>
</dbReference>
<dbReference type="SMART" id="SM00066">
    <property type="entry name" value="GAL4"/>
    <property type="match status" value="1"/>
</dbReference>
<dbReference type="GO" id="GO:0045944">
    <property type="term" value="P:positive regulation of transcription by RNA polymerase II"/>
    <property type="evidence" value="ECO:0007669"/>
    <property type="project" value="UniProtKB-ARBA"/>
</dbReference>
<reference evidence="7" key="1">
    <citation type="submission" date="2016-11" db="EMBL/GenBank/DDBJ databases">
        <authorList>
            <person name="Guldener U."/>
        </authorList>
    </citation>
    <scope>NUCLEOTIDE SEQUENCE [LARGE SCALE GENOMIC DNA]</scope>
</reference>
<organism evidence="6 7">
    <name type="scientific">Hanseniaspora guilliermondii</name>
    <dbReference type="NCBI Taxonomy" id="56406"/>
    <lineage>
        <taxon>Eukaryota</taxon>
        <taxon>Fungi</taxon>
        <taxon>Dikarya</taxon>
        <taxon>Ascomycota</taxon>
        <taxon>Saccharomycotina</taxon>
        <taxon>Saccharomycetes</taxon>
        <taxon>Saccharomycodales</taxon>
        <taxon>Saccharomycodaceae</taxon>
        <taxon>Hanseniaspora</taxon>
    </lineage>
</organism>
<evidence type="ECO:0000259" key="5">
    <source>
        <dbReference type="PROSITE" id="PS50048"/>
    </source>
</evidence>
<dbReference type="EMBL" id="FQNF01000173">
    <property type="protein sequence ID" value="SGZ41833.1"/>
    <property type="molecule type" value="Genomic_DNA"/>
</dbReference>
<evidence type="ECO:0000313" key="7">
    <source>
        <dbReference type="Proteomes" id="UP000183365"/>
    </source>
</evidence>
<dbReference type="PROSITE" id="PS50048">
    <property type="entry name" value="ZN2_CY6_FUNGAL_2"/>
    <property type="match status" value="1"/>
</dbReference>
<dbReference type="GO" id="GO:0006351">
    <property type="term" value="P:DNA-templated transcription"/>
    <property type="evidence" value="ECO:0007669"/>
    <property type="project" value="InterPro"/>
</dbReference>
<dbReference type="Pfam" id="PF04082">
    <property type="entry name" value="Fungal_trans"/>
    <property type="match status" value="1"/>
</dbReference>
<dbReference type="InterPro" id="IPR050987">
    <property type="entry name" value="AtrR-like"/>
</dbReference>
<dbReference type="PANTHER" id="PTHR46910:SF12">
    <property type="entry name" value="REGULATORY PROTEIN CAT8"/>
    <property type="match status" value="1"/>
</dbReference>
<keyword evidence="3" id="KW-0539">Nucleus</keyword>
<keyword evidence="1" id="KW-0479">Metal-binding</keyword>
<dbReference type="CDD" id="cd12148">
    <property type="entry name" value="fungal_TF_MHR"/>
    <property type="match status" value="1"/>
</dbReference>
<dbReference type="PANTHER" id="PTHR46910">
    <property type="entry name" value="TRANSCRIPTION FACTOR PDR1"/>
    <property type="match status" value="1"/>
</dbReference>
<feature type="compositionally biased region" description="Low complexity" evidence="4">
    <location>
        <begin position="989"/>
        <end position="1008"/>
    </location>
</feature>
<sequence length="1218" mass="139095">MTNSSKAKQEQQYQSCDRCRSKKIKCTYDKKNLKQCTNCKNAFLECRNDDKLLRRSSPRGYTELLEETCRNLELEVQRMKELNTFIVNNSNMTIAQCSQPNKEIIQKENIKSENKTNNLETGFFKVAVKNEPTNENIINGESDSSLDLNQDFYQKMDQSNGCDSNETTRKSSLIHNKSNTSLDIKDPPALTASKILKQNQDTPGMFNIVPLLVSLASPRSTTEVLFCTQLIAKIGLNFGFLNRECLYTSKLLSSLKDDFESLEQEPFAEYDYNNIGKKISANVDLDDINEFVSLFEYLFNIEDFEFIAKKNHNFNNKINLRLLTFDEIESFINIYFEKWSSIVPIFLKNEFLKTFHKFKMDFLNYQSKMSKKGVNQKTPNTYKTFMLKLLVMVQMGLLSKNKSSHKIQYIIKKMIMNPFFRANNTSLSNLQFLTICLHLIATTSPKEQSLYQLRSTTCMMVQQLRLQRCPQSIVNSNGHQSDIVHRRTRRLLYWSNHILDCMVSFQLGVPRLIKDEDCEVLLPFDEPLLTGQDSKVEVVGLEILKLGRILGGVLDGLFKKFNSSEKTIELRKQELLLEAWLLQLPERLKFKMNPEGNVNREFLEDLLDSDSELGYGVFNLVFVYFFCKSMIHLTLVSIGDNSNSEVNLKEAQIQKDGSNQRIGEGIISQNKIPSYLKLFQYTETMLQLISMSMRRGFKITIPMFIPNLSVIFALLGLERALEYKKSCELFLQYRKLVEVIIEQLVAYKTMDVCKNPLGTVGSLSWYTLKLFDITLSLLLMVNTKEAKETDEYFKKRVDQKVLKMIKRKAIHYENFIKDEVNYVSQRSLNNSKSVYHSGDDNYETVKLDKNIKYNNGVKFHDMDVPNAPLRKSSALNSVLGLFGKRDSIYKLQESVNSDDENDEDCCLEFKTGSVGNKLMKHGINMKREESDDVGSFNLDKYSMKWDGNVNTLSNVFQLDPVLSFGDLNQYFGPRIMSFKNLNQQSHAATAANTKNNSNKSTTISPNNNRDASTVVNYQIGHDLGSIPPSINTVSEGKSKPLENTISDKLILNKLGSINDEGVPQVNDKKSNNEANFDWTLSANLNKNVMPNMSVANMKGIDENKDNYLDSFFDDFDSKFLMNENGVMNMNQPSKDVFLGSSTNVQNMGLYPSGCPQTAGKNMAPENSFIFDGSLGLAQFLDMNNMNDNKVRKAGGEKRNADEVGHGHGPNAKLFKYSK</sequence>
<dbReference type="OrthoDB" id="3972038at2759"/>
<dbReference type="GO" id="GO:0008270">
    <property type="term" value="F:zinc ion binding"/>
    <property type="evidence" value="ECO:0007669"/>
    <property type="project" value="InterPro"/>
</dbReference>
<feature type="compositionally biased region" description="Basic and acidic residues" evidence="4">
    <location>
        <begin position="1193"/>
        <end position="1205"/>
    </location>
</feature>
<keyword evidence="7" id="KW-1185">Reference proteome</keyword>
<dbReference type="SUPFAM" id="SSF57701">
    <property type="entry name" value="Zn2/Cys6 DNA-binding domain"/>
    <property type="match status" value="1"/>
</dbReference>
<feature type="domain" description="Zn(2)-C6 fungal-type" evidence="5">
    <location>
        <begin position="15"/>
        <end position="48"/>
    </location>
</feature>
<evidence type="ECO:0000256" key="2">
    <source>
        <dbReference type="ARBA" id="ARBA00022833"/>
    </source>
</evidence>
<evidence type="ECO:0000256" key="3">
    <source>
        <dbReference type="ARBA" id="ARBA00023242"/>
    </source>
</evidence>
<proteinExistence type="predicted"/>
<dbReference type="InterPro" id="IPR007219">
    <property type="entry name" value="XnlR_reg_dom"/>
</dbReference>
<accession>A0A1L0CTC2</accession>
<dbReference type="AlphaFoldDB" id="A0A1L0CTC2"/>
<dbReference type="GO" id="GO:0003677">
    <property type="term" value="F:DNA binding"/>
    <property type="evidence" value="ECO:0007669"/>
    <property type="project" value="InterPro"/>
</dbReference>
<gene>
    <name evidence="6" type="ORF">HGUI_04034</name>
</gene>
<dbReference type="InterPro" id="IPR001138">
    <property type="entry name" value="Zn2Cys6_DnaBD"/>
</dbReference>
<dbReference type="Gene3D" id="4.10.240.10">
    <property type="entry name" value="Zn(2)-C6 fungal-type DNA-binding domain"/>
    <property type="match status" value="1"/>
</dbReference>
<dbReference type="InterPro" id="IPR036864">
    <property type="entry name" value="Zn2-C6_fun-type_DNA-bd_sf"/>
</dbReference>
<feature type="region of interest" description="Disordered" evidence="4">
    <location>
        <begin position="157"/>
        <end position="178"/>
    </location>
</feature>
<feature type="region of interest" description="Disordered" evidence="4">
    <location>
        <begin position="989"/>
        <end position="1010"/>
    </location>
</feature>
<dbReference type="Proteomes" id="UP000183365">
    <property type="component" value="Unassembled WGS sequence"/>
</dbReference>
<keyword evidence="2" id="KW-0862">Zinc</keyword>
<dbReference type="GO" id="GO:0000981">
    <property type="term" value="F:DNA-binding transcription factor activity, RNA polymerase II-specific"/>
    <property type="evidence" value="ECO:0007669"/>
    <property type="project" value="InterPro"/>
</dbReference>
<evidence type="ECO:0000313" key="6">
    <source>
        <dbReference type="EMBL" id="SGZ41833.1"/>
    </source>
</evidence>